<evidence type="ECO:0000313" key="12">
    <source>
        <dbReference type="RefSeq" id="XP_032837075.1"/>
    </source>
</evidence>
<dbReference type="FunFam" id="2.80.10.50:FF:000033">
    <property type="entry name" value="Fibroblast growth factor"/>
    <property type="match status" value="1"/>
</dbReference>
<gene>
    <name evidence="12" type="primary">LOC116958527</name>
</gene>
<protein>
    <recommendedName>
        <fullName evidence="9">Fibroblast growth factor</fullName>
        <shortName evidence="9">FGF</shortName>
    </recommendedName>
</protein>
<feature type="region of interest" description="Disordered" evidence="10">
    <location>
        <begin position="79"/>
        <end position="104"/>
    </location>
</feature>
<dbReference type="PANTHER" id="PTHR11486">
    <property type="entry name" value="FIBROBLAST GROWTH FACTOR"/>
    <property type="match status" value="1"/>
</dbReference>
<keyword evidence="5 9" id="KW-0732">Signal</keyword>
<evidence type="ECO:0000256" key="10">
    <source>
        <dbReference type="SAM" id="MobiDB-lite"/>
    </source>
</evidence>
<evidence type="ECO:0000256" key="3">
    <source>
        <dbReference type="ARBA" id="ARBA00022473"/>
    </source>
</evidence>
<feature type="chain" id="PRO_5042316971" description="Fibroblast growth factor" evidence="9">
    <location>
        <begin position="33"/>
        <end position="270"/>
    </location>
</feature>
<evidence type="ECO:0000256" key="6">
    <source>
        <dbReference type="ARBA" id="ARBA00022782"/>
    </source>
</evidence>
<keyword evidence="4" id="KW-0964">Secreted</keyword>
<evidence type="ECO:0000256" key="8">
    <source>
        <dbReference type="ARBA" id="ARBA00023246"/>
    </source>
</evidence>
<dbReference type="GO" id="GO:0030154">
    <property type="term" value="P:cell differentiation"/>
    <property type="evidence" value="ECO:0007669"/>
    <property type="project" value="UniProtKB-KW"/>
</dbReference>
<organism evidence="11 12">
    <name type="scientific">Petromyzon marinus</name>
    <name type="common">Sea lamprey</name>
    <dbReference type="NCBI Taxonomy" id="7757"/>
    <lineage>
        <taxon>Eukaryota</taxon>
        <taxon>Metazoa</taxon>
        <taxon>Chordata</taxon>
        <taxon>Craniata</taxon>
        <taxon>Vertebrata</taxon>
        <taxon>Cyclostomata</taxon>
        <taxon>Hyperoartia</taxon>
        <taxon>Petromyzontiformes</taxon>
        <taxon>Petromyzontidae</taxon>
        <taxon>Petromyzon</taxon>
    </lineage>
</organism>
<dbReference type="RefSeq" id="XP_032837075.1">
    <property type="nucleotide sequence ID" value="XM_032981184.1"/>
</dbReference>
<reference evidence="12" key="1">
    <citation type="submission" date="2025-08" db="UniProtKB">
        <authorList>
            <consortium name="RefSeq"/>
        </authorList>
    </citation>
    <scope>IDENTIFICATION</scope>
    <source>
        <tissue evidence="12">Sperm</tissue>
    </source>
</reference>
<dbReference type="Pfam" id="PF00167">
    <property type="entry name" value="FGF"/>
    <property type="match status" value="1"/>
</dbReference>
<dbReference type="GeneID" id="116958527"/>
<dbReference type="Proteomes" id="UP001318040">
    <property type="component" value="Chromosome 3"/>
</dbReference>
<dbReference type="KEGG" id="pmrn:116958527"/>
<keyword evidence="6" id="KW-0221">Differentiation</keyword>
<proteinExistence type="inferred from homology"/>
<dbReference type="GO" id="GO:0051781">
    <property type="term" value="P:positive regulation of cell division"/>
    <property type="evidence" value="ECO:0007669"/>
    <property type="project" value="UniProtKB-KW"/>
</dbReference>
<evidence type="ECO:0000313" key="11">
    <source>
        <dbReference type="Proteomes" id="UP001318040"/>
    </source>
</evidence>
<dbReference type="Gene3D" id="2.80.10.50">
    <property type="match status" value="1"/>
</dbReference>
<evidence type="ECO:0000256" key="2">
    <source>
        <dbReference type="ARBA" id="ARBA00007936"/>
    </source>
</evidence>
<keyword evidence="7" id="KW-0339">Growth factor</keyword>
<evidence type="ECO:0000256" key="7">
    <source>
        <dbReference type="ARBA" id="ARBA00023030"/>
    </source>
</evidence>
<evidence type="ECO:0000256" key="4">
    <source>
        <dbReference type="ARBA" id="ARBA00022525"/>
    </source>
</evidence>
<feature type="signal peptide" evidence="9">
    <location>
        <begin position="1"/>
        <end position="32"/>
    </location>
</feature>
<keyword evidence="11" id="KW-1185">Reference proteome</keyword>
<evidence type="ECO:0000256" key="9">
    <source>
        <dbReference type="RuleBase" id="RU049442"/>
    </source>
</evidence>
<evidence type="ECO:0000256" key="1">
    <source>
        <dbReference type="ARBA" id="ARBA00004613"/>
    </source>
</evidence>
<dbReference type="SUPFAM" id="SSF50353">
    <property type="entry name" value="Cytokine"/>
    <property type="match status" value="1"/>
</dbReference>
<dbReference type="PROSITE" id="PS00247">
    <property type="entry name" value="HBGF_FGF"/>
    <property type="match status" value="1"/>
</dbReference>
<sequence>MRALVASDLPLLRQVPSLPLLLPLALLLSLLASTPSAAPAALASSSSSSAAAVAAAGQLAAAVAAAAAVAGGHAASDISQSDTALSTHDHHHHHQHQQHADRRSWDTLLSRSRQGRPPSTDSLARTQDSDYLIGIRRLRRLYCNIGIGFHLQIQSDGRVTGEHGENQYSLLEIATVERGVVSLYGVKAGLFIAMSNKGKLYASSNFSDECKFREILLPNNYNAYESWEHAGMYIGLSKGGRSKRGGRVSLALTVTHFLPRRIGGENEHPA</sequence>
<dbReference type="GO" id="GO:0005576">
    <property type="term" value="C:extracellular region"/>
    <property type="evidence" value="ECO:0007669"/>
    <property type="project" value="UniProtKB-SubCell"/>
</dbReference>
<comment type="similarity">
    <text evidence="2 9">Belongs to the heparin-binding growth factors family.</text>
</comment>
<dbReference type="SMART" id="SM00442">
    <property type="entry name" value="FGF"/>
    <property type="match status" value="1"/>
</dbReference>
<dbReference type="CTD" id="2251"/>
<dbReference type="InterPro" id="IPR002209">
    <property type="entry name" value="Fibroblast_GF_fam"/>
</dbReference>
<name>A0AAJ7UKV6_PETMA</name>
<keyword evidence="8" id="KW-0497">Mitogen</keyword>
<dbReference type="GO" id="GO:0008083">
    <property type="term" value="F:growth factor activity"/>
    <property type="evidence" value="ECO:0007669"/>
    <property type="project" value="UniProtKB-KW"/>
</dbReference>
<evidence type="ECO:0000256" key="5">
    <source>
        <dbReference type="ARBA" id="ARBA00022729"/>
    </source>
</evidence>
<keyword evidence="3" id="KW-0217">Developmental protein</keyword>
<dbReference type="InterPro" id="IPR008996">
    <property type="entry name" value="IL1/FGF"/>
</dbReference>
<accession>A0AAJ7UKV6</accession>
<dbReference type="AlphaFoldDB" id="A0AAJ7UKV6"/>
<dbReference type="PRINTS" id="PR00262">
    <property type="entry name" value="IL1HBGF"/>
</dbReference>
<comment type="subcellular location">
    <subcellularLocation>
        <location evidence="1">Secreted</location>
    </subcellularLocation>
</comment>
<dbReference type="PRINTS" id="PR00263">
    <property type="entry name" value="HBGFFGF"/>
</dbReference>